<dbReference type="InterPro" id="IPR054399">
    <property type="entry name" value="Fervidolysin-like_N_prodom"/>
</dbReference>
<sequence>MRRLLFFILFLVISFFLFNLNQVVAQEVPKAEYSPDEFIVKYKPGQSAQRLKLFVSERQKKARNFVNRMLIFLGDVKTKLINQKTPEEKWLRFESVYKTLGITGETSLNVETTSQGDQYVVKTDARLDILKVIAEYKKLPEVEYAEPNYIYGTFNLP</sequence>
<organism evidence="2 3">
    <name type="scientific">Candidatus Roizmanbacteria bacterium RIFCSPLOWO2_02_FULL_38_10</name>
    <dbReference type="NCBI Taxonomy" id="1802074"/>
    <lineage>
        <taxon>Bacteria</taxon>
        <taxon>Candidatus Roizmaniibacteriota</taxon>
    </lineage>
</organism>
<protein>
    <recommendedName>
        <fullName evidence="1">Fervidolysin-like N-terminal prodomain domain-containing protein</fullName>
    </recommendedName>
</protein>
<dbReference type="Proteomes" id="UP000176376">
    <property type="component" value="Unassembled WGS sequence"/>
</dbReference>
<reference evidence="2 3" key="1">
    <citation type="journal article" date="2016" name="Nat. Commun.">
        <title>Thousands of microbial genomes shed light on interconnected biogeochemical processes in an aquifer system.</title>
        <authorList>
            <person name="Anantharaman K."/>
            <person name="Brown C.T."/>
            <person name="Hug L.A."/>
            <person name="Sharon I."/>
            <person name="Castelle C.J."/>
            <person name="Probst A.J."/>
            <person name="Thomas B.C."/>
            <person name="Singh A."/>
            <person name="Wilkins M.J."/>
            <person name="Karaoz U."/>
            <person name="Brodie E.L."/>
            <person name="Williams K.H."/>
            <person name="Hubbard S.S."/>
            <person name="Banfield J.F."/>
        </authorList>
    </citation>
    <scope>NUCLEOTIDE SEQUENCE [LARGE SCALE GENOMIC DNA]</scope>
</reference>
<dbReference type="EMBL" id="MGAY01000049">
    <property type="protein sequence ID" value="OGK55916.1"/>
    <property type="molecule type" value="Genomic_DNA"/>
</dbReference>
<dbReference type="Pfam" id="PF22148">
    <property type="entry name" value="Fervidolysin_NPro-like"/>
    <property type="match status" value="1"/>
</dbReference>
<comment type="caution">
    <text evidence="2">The sequence shown here is derived from an EMBL/GenBank/DDBJ whole genome shotgun (WGS) entry which is preliminary data.</text>
</comment>
<evidence type="ECO:0000313" key="2">
    <source>
        <dbReference type="EMBL" id="OGK55916.1"/>
    </source>
</evidence>
<dbReference type="AlphaFoldDB" id="A0A1F7JJY8"/>
<gene>
    <name evidence="2" type="ORF">A3J15_02650</name>
</gene>
<name>A0A1F7JJY8_9BACT</name>
<evidence type="ECO:0000259" key="1">
    <source>
        <dbReference type="Pfam" id="PF22148"/>
    </source>
</evidence>
<dbReference type="STRING" id="1802074.A3J15_02650"/>
<feature type="domain" description="Fervidolysin-like N-terminal prodomain" evidence="1">
    <location>
        <begin position="111"/>
        <end position="148"/>
    </location>
</feature>
<proteinExistence type="predicted"/>
<evidence type="ECO:0000313" key="3">
    <source>
        <dbReference type="Proteomes" id="UP000176376"/>
    </source>
</evidence>
<accession>A0A1F7JJY8</accession>